<keyword evidence="3 7" id="KW-0238">DNA-binding</keyword>
<evidence type="ECO:0000256" key="1">
    <source>
        <dbReference type="ARBA" id="ARBA00015083"/>
    </source>
</evidence>
<protein>
    <recommendedName>
        <fullName evidence="1">Mating-type protein MAT-1</fullName>
    </recommendedName>
</protein>
<name>A0ABR3S8N7_9PLEO</name>
<comment type="subcellular location">
    <subcellularLocation>
        <location evidence="7">Nucleus</location>
    </subcellularLocation>
</comment>
<comment type="caution">
    <text evidence="10">The sequence shown here is derived from an EMBL/GenBank/DDBJ whole genome shotgun (WGS) entry which is preliminary data.</text>
</comment>
<evidence type="ECO:0000256" key="3">
    <source>
        <dbReference type="ARBA" id="ARBA00023125"/>
    </source>
</evidence>
<evidence type="ECO:0000256" key="5">
    <source>
        <dbReference type="ARBA" id="ARBA00023242"/>
    </source>
</evidence>
<feature type="domain" description="Alpha box" evidence="9">
    <location>
        <begin position="69"/>
        <end position="126"/>
    </location>
</feature>
<evidence type="ECO:0000256" key="4">
    <source>
        <dbReference type="ARBA" id="ARBA00023163"/>
    </source>
</evidence>
<sequence length="414" mass="45584">MTPFSRVQVEGVTRNHSPPDLINYLTTRTGAEIVQIMQGMQDPKAQAALTAALLYAPSPVSGRATVPEKAKKALNAFVGFRCYYINIPPFKEVPMKKLSQPMGTLWDSDPNKSKWSLMTKAWSIMRDQMGKDNVPLDVFFGHACPYLNIPPPHVYLQQLGWDLDIDQHGTPTLKQGQPFTTQPLASGFADEAHSVEDIIRYCQSMGYAQDFVLGSNPTSATFLGHSNALKSRTVIMKKQTASSAQAAKRRVAERNERQAKRQVAHQTGMAAGLQILDVNAPVTEGMHGTANDGENNACAQQLAFPTITKEFNFAAGIEMFQFTWQSSQETDKQQPSADEQIYENIRNFAEKVTSMSESNTNSMQRPGGMEPGPSGSNDGGNFFDLPSEEIEEALTAFREGADTDTTLPSFNDFP</sequence>
<comment type="function">
    <text evidence="6">Mating type proteins are sequence specific DNA-binding proteins that act as master switches in fungal differentiation by controlling gene expression in a cell type-specific fashion. Transcriptional activator that induces the transcription of alpha-specific genes.</text>
</comment>
<evidence type="ECO:0000313" key="11">
    <source>
        <dbReference type="Proteomes" id="UP001521785"/>
    </source>
</evidence>
<feature type="compositionally biased region" description="Polar residues" evidence="8">
    <location>
        <begin position="353"/>
        <end position="364"/>
    </location>
</feature>
<organism evidence="10 11">
    <name type="scientific">Paraconiothyrium brasiliense</name>
    <dbReference type="NCBI Taxonomy" id="300254"/>
    <lineage>
        <taxon>Eukaryota</taxon>
        <taxon>Fungi</taxon>
        <taxon>Dikarya</taxon>
        <taxon>Ascomycota</taxon>
        <taxon>Pezizomycotina</taxon>
        <taxon>Dothideomycetes</taxon>
        <taxon>Pleosporomycetidae</taxon>
        <taxon>Pleosporales</taxon>
        <taxon>Massarineae</taxon>
        <taxon>Didymosphaeriaceae</taxon>
        <taxon>Paraconiothyrium</taxon>
    </lineage>
</organism>
<proteinExistence type="inferred from homology"/>
<dbReference type="EMBL" id="JAKJXO020000001">
    <property type="protein sequence ID" value="KAL1613061.1"/>
    <property type="molecule type" value="Genomic_DNA"/>
</dbReference>
<gene>
    <name evidence="10" type="ORF">SLS60_001293</name>
</gene>
<evidence type="ECO:0000256" key="7">
    <source>
        <dbReference type="RuleBase" id="RU003516"/>
    </source>
</evidence>
<dbReference type="Pfam" id="PF04769">
    <property type="entry name" value="MATalpha_HMGbox"/>
    <property type="match status" value="1"/>
</dbReference>
<evidence type="ECO:0000256" key="2">
    <source>
        <dbReference type="ARBA" id="ARBA00023015"/>
    </source>
</evidence>
<dbReference type="Proteomes" id="UP001521785">
    <property type="component" value="Unassembled WGS sequence"/>
</dbReference>
<evidence type="ECO:0000313" key="10">
    <source>
        <dbReference type="EMBL" id="KAL1613061.1"/>
    </source>
</evidence>
<reference evidence="10 11" key="1">
    <citation type="submission" date="2024-02" db="EMBL/GenBank/DDBJ databases">
        <title>De novo assembly and annotation of 12 fungi associated with fruit tree decline syndrome in Ontario, Canada.</title>
        <authorList>
            <person name="Sulman M."/>
            <person name="Ellouze W."/>
            <person name="Ilyukhin E."/>
        </authorList>
    </citation>
    <scope>NUCLEOTIDE SEQUENCE [LARGE SCALE GENOMIC DNA]</scope>
    <source>
        <strain evidence="10 11">M42-189</strain>
    </source>
</reference>
<dbReference type="InterPro" id="IPR006856">
    <property type="entry name" value="MATalpha_HMGbox"/>
</dbReference>
<dbReference type="PROSITE" id="PS51325">
    <property type="entry name" value="ALPHA_BOX"/>
    <property type="match status" value="1"/>
</dbReference>
<evidence type="ECO:0000256" key="6">
    <source>
        <dbReference type="ARBA" id="ARBA00035106"/>
    </source>
</evidence>
<keyword evidence="11" id="KW-1185">Reference proteome</keyword>
<feature type="compositionally biased region" description="Polar residues" evidence="8">
    <location>
        <begin position="403"/>
        <end position="414"/>
    </location>
</feature>
<feature type="region of interest" description="Disordered" evidence="8">
    <location>
        <begin position="353"/>
        <end position="414"/>
    </location>
</feature>
<keyword evidence="2 7" id="KW-0805">Transcription regulation</keyword>
<accession>A0ABR3S8N7</accession>
<evidence type="ECO:0000256" key="8">
    <source>
        <dbReference type="SAM" id="MobiDB-lite"/>
    </source>
</evidence>
<keyword evidence="5 7" id="KW-0539">Nucleus</keyword>
<keyword evidence="4 7" id="KW-0804">Transcription</keyword>
<comment type="similarity">
    <text evidence="7">Belongs to the MATALPHA1 family.</text>
</comment>
<evidence type="ECO:0000259" key="9">
    <source>
        <dbReference type="PROSITE" id="PS51325"/>
    </source>
</evidence>